<name>A0A2T3IMS7_9GAMM</name>
<dbReference type="RefSeq" id="WP_107204515.1">
    <property type="nucleotide sequence ID" value="NZ_PYMK01000006.1"/>
</dbReference>
<proteinExistence type="predicted"/>
<sequence length="177" mass="21186">MFNKNSNLCCAKNKDGSRCAALLFGKNKRCYKHGGASTGPMTELGKLISSKNSRKKIPNWFYLNNVNDQYKQRAQKAFIDLNILMKEEIIMWSRVFKIIDKNQIPLEIMKYYLFEMYGLDSLLIIQTALDKYYQEMDYQHFKFHVYQPQFQLNYYFQVITRPQSLFLNNWINTHDSW</sequence>
<accession>A0A2T3IMS7</accession>
<evidence type="ECO:0000313" key="2">
    <source>
        <dbReference type="Proteomes" id="UP000240254"/>
    </source>
</evidence>
<dbReference type="AlphaFoldDB" id="A0A2T3IMS7"/>
<dbReference type="Proteomes" id="UP000240254">
    <property type="component" value="Unassembled WGS sequence"/>
</dbReference>
<comment type="caution">
    <text evidence="1">The sequence shown here is derived from an EMBL/GenBank/DDBJ whole genome shotgun (WGS) entry which is preliminary data.</text>
</comment>
<protein>
    <submittedName>
        <fullName evidence="1">Uncharacterized protein</fullName>
    </submittedName>
</protein>
<dbReference type="EMBL" id="PYMK01000006">
    <property type="protein sequence ID" value="PSU29634.1"/>
    <property type="molecule type" value="Genomic_DNA"/>
</dbReference>
<organism evidence="1 2">
    <name type="scientific">Photobacterium aquimaris</name>
    <dbReference type="NCBI Taxonomy" id="512643"/>
    <lineage>
        <taxon>Bacteria</taxon>
        <taxon>Pseudomonadati</taxon>
        <taxon>Pseudomonadota</taxon>
        <taxon>Gammaproteobacteria</taxon>
        <taxon>Vibrionales</taxon>
        <taxon>Vibrionaceae</taxon>
        <taxon>Photobacterium</taxon>
    </lineage>
</organism>
<dbReference type="InterPro" id="IPR047675">
    <property type="entry name" value="Putative_zinc-bd"/>
</dbReference>
<gene>
    <name evidence="1" type="ORF">CTM88_06695</name>
</gene>
<dbReference type="NCBIfam" id="NF041373">
    <property type="entry name" value="HGG_STG"/>
    <property type="match status" value="1"/>
</dbReference>
<reference evidence="1 2" key="1">
    <citation type="submission" date="2018-03" db="EMBL/GenBank/DDBJ databases">
        <title>Whole genome sequencing of Histamine producing bacteria.</title>
        <authorList>
            <person name="Butler K."/>
        </authorList>
    </citation>
    <scope>NUCLEOTIDE SEQUENCE [LARGE SCALE GENOMIC DNA]</scope>
    <source>
        <strain evidence="1 2">BS2</strain>
    </source>
</reference>
<evidence type="ECO:0000313" key="1">
    <source>
        <dbReference type="EMBL" id="PSU29634.1"/>
    </source>
</evidence>
<dbReference type="OrthoDB" id="7597230at2"/>